<organism evidence="2 3">
    <name type="scientific">Mycoplasmopsis arginini</name>
    <name type="common">Mycoplasma arginini</name>
    <dbReference type="NCBI Taxonomy" id="2094"/>
    <lineage>
        <taxon>Bacteria</taxon>
        <taxon>Bacillati</taxon>
        <taxon>Mycoplasmatota</taxon>
        <taxon>Mycoplasmoidales</taxon>
        <taxon>Metamycoplasmataceae</taxon>
        <taxon>Mycoplasmopsis</taxon>
    </lineage>
</organism>
<evidence type="ECO:0000313" key="3">
    <source>
        <dbReference type="Proteomes" id="UP001162175"/>
    </source>
</evidence>
<gene>
    <name evidence="2" type="ORF">DCBHLPFO_00057</name>
</gene>
<dbReference type="AlphaFoldDB" id="A0AA43U2J0"/>
<keyword evidence="1" id="KW-0472">Membrane</keyword>
<keyword evidence="1" id="KW-0812">Transmembrane</keyword>
<keyword evidence="1" id="KW-1133">Transmembrane helix</keyword>
<name>A0AA43U2J0_MYCAR</name>
<comment type="caution">
    <text evidence="2">The sequence shown here is derived from an EMBL/GenBank/DDBJ whole genome shotgun (WGS) entry which is preliminary data.</text>
</comment>
<feature type="transmembrane region" description="Helical" evidence="1">
    <location>
        <begin position="14"/>
        <end position="38"/>
    </location>
</feature>
<accession>A0AA43U2J0</accession>
<evidence type="ECO:0000313" key="2">
    <source>
        <dbReference type="EMBL" id="MDI3349284.1"/>
    </source>
</evidence>
<dbReference type="RefSeq" id="WP_282459003.1">
    <property type="nucleotide sequence ID" value="NZ_JAPFAR010000001.1"/>
</dbReference>
<sequence>MDEKAKKSFKKDTIFNIFGFIFIFLFLIIGVILFLTAAKVFGNINKGGVISSYIFGSIFTIIFILIIVKIFLIIRAENKYAKKAVDVNKIFAECKFNDEEREINNLFLEEYSKEISSLNIYFAAFAEIEQKHYKKDLDINSPKVRMLMQKMIIDGIKEFGYFDLYLVIDFSKSLNKKFIWKGDFKKYKTYFDYIRQIYHTADDYIYEKNFLKK</sequence>
<evidence type="ECO:0000256" key="1">
    <source>
        <dbReference type="SAM" id="Phobius"/>
    </source>
</evidence>
<protein>
    <submittedName>
        <fullName evidence="2">Uncharacterized protein</fullName>
    </submittedName>
</protein>
<dbReference type="EMBL" id="JAPFAR010000001">
    <property type="protein sequence ID" value="MDI3349284.1"/>
    <property type="molecule type" value="Genomic_DNA"/>
</dbReference>
<feature type="transmembrane region" description="Helical" evidence="1">
    <location>
        <begin position="50"/>
        <end position="74"/>
    </location>
</feature>
<reference evidence="2" key="1">
    <citation type="submission" date="2022-11" db="EMBL/GenBank/DDBJ databases">
        <title>Draft genome of Mycoplasma arginini isolated from fly.</title>
        <authorList>
            <person name="Severgnini M."/>
            <person name="Gioia G."/>
            <person name="Cremonesi P."/>
            <person name="Moroni P."/>
            <person name="Addis M.F."/>
            <person name="Castiglioni B."/>
        </authorList>
    </citation>
    <scope>NUCLEOTIDE SEQUENCE</scope>
    <source>
        <strain evidence="2">QMP CG1-1632</strain>
    </source>
</reference>
<proteinExistence type="predicted"/>
<dbReference type="Proteomes" id="UP001162175">
    <property type="component" value="Unassembled WGS sequence"/>
</dbReference>